<dbReference type="AlphaFoldDB" id="A0A7I4Y4Z9"/>
<accession>A0A7I4Y4Z9</accession>
<dbReference type="Proteomes" id="UP000025227">
    <property type="component" value="Unplaced"/>
</dbReference>
<protein>
    <submittedName>
        <fullName evidence="2">Secreted protein</fullName>
    </submittedName>
</protein>
<organism evidence="1 2">
    <name type="scientific">Haemonchus contortus</name>
    <name type="common">Barber pole worm</name>
    <dbReference type="NCBI Taxonomy" id="6289"/>
    <lineage>
        <taxon>Eukaryota</taxon>
        <taxon>Metazoa</taxon>
        <taxon>Ecdysozoa</taxon>
        <taxon>Nematoda</taxon>
        <taxon>Chromadorea</taxon>
        <taxon>Rhabditida</taxon>
        <taxon>Rhabditina</taxon>
        <taxon>Rhabditomorpha</taxon>
        <taxon>Strongyloidea</taxon>
        <taxon>Trichostrongylidae</taxon>
        <taxon>Haemonchus</taxon>
    </lineage>
</organism>
<sequence length="121" mass="13641">SFTALPSAIRHWFGKSVGSVHGLQYDSTASNRQPATEQMINSRSNMEVALSRRRSITTLFALAAAAAIAPTERRVSVVPFQRPINSRQKYSMVFSLWRGSQMQQAISHHLWIRSLLIRCVL</sequence>
<reference evidence="2" key="1">
    <citation type="submission" date="2020-12" db="UniProtKB">
        <authorList>
            <consortium name="WormBaseParasite"/>
        </authorList>
    </citation>
    <scope>IDENTIFICATION</scope>
    <source>
        <strain evidence="2">MHco3</strain>
    </source>
</reference>
<keyword evidence="1" id="KW-1185">Reference proteome</keyword>
<dbReference type="WBParaSite" id="HCON_00052870-00001">
    <property type="protein sequence ID" value="HCON_00052870-00001"/>
    <property type="gene ID" value="HCON_00052870"/>
</dbReference>
<evidence type="ECO:0000313" key="1">
    <source>
        <dbReference type="Proteomes" id="UP000025227"/>
    </source>
</evidence>
<proteinExistence type="predicted"/>
<evidence type="ECO:0000313" key="2">
    <source>
        <dbReference type="WBParaSite" id="HCON_00052870-00001"/>
    </source>
</evidence>
<name>A0A7I4Y4Z9_HAECO</name>